<dbReference type="PANTHER" id="PTHR43806">
    <property type="entry name" value="PEPTIDASE S8"/>
    <property type="match status" value="1"/>
</dbReference>
<feature type="region of interest" description="Disordered" evidence="6">
    <location>
        <begin position="13"/>
        <end position="35"/>
    </location>
</feature>
<dbReference type="InterPro" id="IPR000209">
    <property type="entry name" value="Peptidase_S8/S53_dom"/>
</dbReference>
<sequence>MPEQLDHLILQRLKESETRRPERPAFGASPPLRSNQREHQGAIAMQMHAAVERPTRIRPSQVEVTNLLVLEMSFLGIDERQQLEDKFQAFIVSESNTEEADMGARYEISLHFSNSDYAHAFLEEWSRGPYTSMGFVVSPERASLGIPSDKKYVLSHPERSSLINLIEESFILQVEGLDIERVNSRKIRSSQKNLYKFIVQFTSLVDQQHFIDEANLYAQGNTQNSFLTAVQRANLFDALQSVRSLSPEDKMGPRLREKFDQIGEDTFFFDVDLWHPGENLNISQYKQSFRTIVQQLEGRVPGGPQEIAGSLLVAKVQGNRDLLSELLTLDMVSWIDLPPSVNFDSFTPIDDAIELPDLSQLSTTEMPLAAIIDSGIVSGHPFLSGLVVDAIDFSSGEGTPADLHGHGTQVAGVVVYGDLTEGLTTGKWEPKVRVLSGKVLRNNPDGTGGVIFAEDERASIQMADAIRTLHDTYGCRVFNLSINENHRVYRGGRQSEWALMLDDIARELNIVVVVSSGNAIPEIPSSFMRTELGRDLLEIQTSERHAIADPASGANVLTVGSIARRDEPSVHPNVFERDPSPIVPVESEMPSPFTRTGNVLDKGSGLVRQVKPELVSYGGNYSITSTGGVWARWKDNDRNLAEVLLNHNFPTGSLLTLGWGTSFAAPQVTHVCAQVEHQLRRIFHPMGKIPSANLVRAITVHSASIPQEIQVKLTNGLTEGAGQRRLRRFFGYGRPSIDKALFSDTNRVLLVADDLIASGKYHIYELELPENFVRNRGRRKIRATLAFDPPVRNTRKTYVARTMWMKMCRGLTPSEIDSIRSTGGSGSVAFGSNQLLNMKPTGELLSWSTVQSNIFETTRAQVLETCRHSDGKYKIHLIVGCEEEFPGYEEDLQRYGLVVSLEHEDAQISLYQEVQASITVQARAQMRSQSRVRSRSS</sequence>
<name>A0A1W1VIT3_9DEIO</name>
<evidence type="ECO:0000256" key="3">
    <source>
        <dbReference type="ARBA" id="ARBA00022801"/>
    </source>
</evidence>
<keyword evidence="2 5" id="KW-0645">Protease</keyword>
<dbReference type="Gene3D" id="3.40.50.200">
    <property type="entry name" value="Peptidase S8/S53 domain"/>
    <property type="match status" value="1"/>
</dbReference>
<keyword evidence="3 5" id="KW-0378">Hydrolase</keyword>
<evidence type="ECO:0000256" key="2">
    <source>
        <dbReference type="ARBA" id="ARBA00022670"/>
    </source>
</evidence>
<feature type="active site" description="Charge relay system" evidence="5">
    <location>
        <position position="406"/>
    </location>
</feature>
<feature type="active site" description="Charge relay system" evidence="5">
    <location>
        <position position="662"/>
    </location>
</feature>
<dbReference type="RefSeq" id="WP_139806941.1">
    <property type="nucleotide sequence ID" value="NZ_FWWU01000009.1"/>
</dbReference>
<dbReference type="InterPro" id="IPR050131">
    <property type="entry name" value="Peptidase_S8_subtilisin-like"/>
</dbReference>
<dbReference type="InterPro" id="IPR034074">
    <property type="entry name" value="Y4bN_pept_dom"/>
</dbReference>
<feature type="domain" description="Peptidase S8/S53" evidence="7">
    <location>
        <begin position="370"/>
        <end position="733"/>
    </location>
</feature>
<accession>A0A1W1VIT3</accession>
<evidence type="ECO:0000256" key="4">
    <source>
        <dbReference type="ARBA" id="ARBA00022825"/>
    </source>
</evidence>
<feature type="active site" description="Charge relay system" evidence="5">
    <location>
        <position position="373"/>
    </location>
</feature>
<protein>
    <submittedName>
        <fullName evidence="8">Subtilisin-like serine proteases</fullName>
    </submittedName>
</protein>
<dbReference type="PRINTS" id="PR00723">
    <property type="entry name" value="SUBTILISIN"/>
</dbReference>
<dbReference type="AlphaFoldDB" id="A0A1W1VIT3"/>
<feature type="compositionally biased region" description="Basic and acidic residues" evidence="6">
    <location>
        <begin position="569"/>
        <end position="579"/>
    </location>
</feature>
<dbReference type="GO" id="GO:0004252">
    <property type="term" value="F:serine-type endopeptidase activity"/>
    <property type="evidence" value="ECO:0007669"/>
    <property type="project" value="UniProtKB-UniRule"/>
</dbReference>
<comment type="similarity">
    <text evidence="1 5">Belongs to the peptidase S8 family.</text>
</comment>
<dbReference type="Proteomes" id="UP000192582">
    <property type="component" value="Unassembled WGS sequence"/>
</dbReference>
<dbReference type="GO" id="GO:0006508">
    <property type="term" value="P:proteolysis"/>
    <property type="evidence" value="ECO:0007669"/>
    <property type="project" value="UniProtKB-KW"/>
</dbReference>
<dbReference type="CDD" id="cd04847">
    <property type="entry name" value="Peptidases_S8_Subtilisin_like_2"/>
    <property type="match status" value="1"/>
</dbReference>
<evidence type="ECO:0000313" key="8">
    <source>
        <dbReference type="EMBL" id="SMB93287.1"/>
    </source>
</evidence>
<feature type="region of interest" description="Disordered" evidence="6">
    <location>
        <begin position="569"/>
        <end position="597"/>
    </location>
</feature>
<dbReference type="InterPro" id="IPR036852">
    <property type="entry name" value="Peptidase_S8/S53_dom_sf"/>
</dbReference>
<dbReference type="OrthoDB" id="9798386at2"/>
<dbReference type="PROSITE" id="PS51892">
    <property type="entry name" value="SUBTILASE"/>
    <property type="match status" value="1"/>
</dbReference>
<gene>
    <name evidence="8" type="ORF">SAMN00790413_01918</name>
</gene>
<dbReference type="EMBL" id="FWWU01000009">
    <property type="protein sequence ID" value="SMB93287.1"/>
    <property type="molecule type" value="Genomic_DNA"/>
</dbReference>
<keyword evidence="4 5" id="KW-0720">Serine protease</keyword>
<dbReference type="STRING" id="695939.SAMN00790413_01918"/>
<keyword evidence="9" id="KW-1185">Reference proteome</keyword>
<dbReference type="PANTHER" id="PTHR43806:SF11">
    <property type="entry name" value="CEREVISIN-RELATED"/>
    <property type="match status" value="1"/>
</dbReference>
<reference evidence="8 9" key="1">
    <citation type="submission" date="2017-04" db="EMBL/GenBank/DDBJ databases">
        <authorList>
            <person name="Afonso C.L."/>
            <person name="Miller P.J."/>
            <person name="Scott M.A."/>
            <person name="Spackman E."/>
            <person name="Goraichik I."/>
            <person name="Dimitrov K.M."/>
            <person name="Suarez D.L."/>
            <person name="Swayne D.E."/>
        </authorList>
    </citation>
    <scope>NUCLEOTIDE SEQUENCE [LARGE SCALE GENOMIC DNA]</scope>
    <source>
        <strain evidence="8 9">KR-140</strain>
    </source>
</reference>
<organism evidence="8 9">
    <name type="scientific">Deinococcus hopiensis KR-140</name>
    <dbReference type="NCBI Taxonomy" id="695939"/>
    <lineage>
        <taxon>Bacteria</taxon>
        <taxon>Thermotogati</taxon>
        <taxon>Deinococcota</taxon>
        <taxon>Deinococci</taxon>
        <taxon>Deinococcales</taxon>
        <taxon>Deinococcaceae</taxon>
        <taxon>Deinococcus</taxon>
    </lineage>
</organism>
<evidence type="ECO:0000313" key="9">
    <source>
        <dbReference type="Proteomes" id="UP000192582"/>
    </source>
</evidence>
<dbReference type="SUPFAM" id="SSF52743">
    <property type="entry name" value="Subtilisin-like"/>
    <property type="match status" value="1"/>
</dbReference>
<evidence type="ECO:0000256" key="6">
    <source>
        <dbReference type="SAM" id="MobiDB-lite"/>
    </source>
</evidence>
<proteinExistence type="inferred from homology"/>
<evidence type="ECO:0000259" key="7">
    <source>
        <dbReference type="Pfam" id="PF00082"/>
    </source>
</evidence>
<evidence type="ECO:0000256" key="5">
    <source>
        <dbReference type="PROSITE-ProRule" id="PRU01240"/>
    </source>
</evidence>
<evidence type="ECO:0000256" key="1">
    <source>
        <dbReference type="ARBA" id="ARBA00011073"/>
    </source>
</evidence>
<feature type="compositionally biased region" description="Basic and acidic residues" evidence="6">
    <location>
        <begin position="13"/>
        <end position="23"/>
    </location>
</feature>
<dbReference type="Pfam" id="PF00082">
    <property type="entry name" value="Peptidase_S8"/>
    <property type="match status" value="1"/>
</dbReference>
<dbReference type="InterPro" id="IPR015500">
    <property type="entry name" value="Peptidase_S8_subtilisin-rel"/>
</dbReference>